<organism evidence="3 4">
    <name type="scientific">Nocardioides agariphilus</name>
    <dbReference type="NCBI Taxonomy" id="433664"/>
    <lineage>
        <taxon>Bacteria</taxon>
        <taxon>Bacillati</taxon>
        <taxon>Actinomycetota</taxon>
        <taxon>Actinomycetes</taxon>
        <taxon>Propionibacteriales</taxon>
        <taxon>Nocardioidaceae</taxon>
        <taxon>Nocardioides</taxon>
    </lineage>
</organism>
<reference evidence="3" key="1">
    <citation type="submission" date="2020-11" db="EMBL/GenBank/DDBJ databases">
        <title>Nocardioides cynanchi sp. nov., isolated from soil of rhizosphere of Cynanchum wilfordii.</title>
        <authorList>
            <person name="Lee J.-S."/>
            <person name="Suh M.K."/>
            <person name="Kim J.-S."/>
        </authorList>
    </citation>
    <scope>NUCLEOTIDE SEQUENCE</scope>
    <source>
        <strain evidence="3">KCTC 19276</strain>
    </source>
</reference>
<dbReference type="Proteomes" id="UP000660668">
    <property type="component" value="Unassembled WGS sequence"/>
</dbReference>
<gene>
    <name evidence="3" type="ORF">ISU10_02400</name>
</gene>
<keyword evidence="3" id="KW-0540">Nuclease</keyword>
<feature type="region of interest" description="Disordered" evidence="1">
    <location>
        <begin position="129"/>
        <end position="148"/>
    </location>
</feature>
<evidence type="ECO:0000256" key="1">
    <source>
        <dbReference type="SAM" id="MobiDB-lite"/>
    </source>
</evidence>
<dbReference type="AlphaFoldDB" id="A0A930YFK9"/>
<dbReference type="InterPro" id="IPR036691">
    <property type="entry name" value="Endo/exonu/phosph_ase_sf"/>
</dbReference>
<keyword evidence="4" id="KW-1185">Reference proteome</keyword>
<dbReference type="Gene3D" id="3.60.10.10">
    <property type="entry name" value="Endonuclease/exonuclease/phosphatase"/>
    <property type="match status" value="1"/>
</dbReference>
<keyword evidence="3" id="KW-0255">Endonuclease</keyword>
<dbReference type="GO" id="GO:0004519">
    <property type="term" value="F:endonuclease activity"/>
    <property type="evidence" value="ECO:0007669"/>
    <property type="project" value="UniProtKB-KW"/>
</dbReference>
<name>A0A930YFK9_9ACTN</name>
<dbReference type="EMBL" id="JADKPO010000002">
    <property type="protein sequence ID" value="MBF4766616.1"/>
    <property type="molecule type" value="Genomic_DNA"/>
</dbReference>
<comment type="caution">
    <text evidence="3">The sequence shown here is derived from an EMBL/GenBank/DDBJ whole genome shotgun (WGS) entry which is preliminary data.</text>
</comment>
<accession>A0A930YFK9</accession>
<evidence type="ECO:0000313" key="4">
    <source>
        <dbReference type="Proteomes" id="UP000660668"/>
    </source>
</evidence>
<feature type="domain" description="Endonuclease/exonuclease/phosphatase" evidence="2">
    <location>
        <begin position="39"/>
        <end position="269"/>
    </location>
</feature>
<evidence type="ECO:0000313" key="3">
    <source>
        <dbReference type="EMBL" id="MBF4766616.1"/>
    </source>
</evidence>
<dbReference type="Pfam" id="PF03372">
    <property type="entry name" value="Exo_endo_phos"/>
    <property type="match status" value="1"/>
</dbReference>
<keyword evidence="3" id="KW-0378">Hydrolase</keyword>
<dbReference type="RefSeq" id="WP_194694771.1">
    <property type="nucleotide sequence ID" value="NZ_JADKPO010000002.1"/>
</dbReference>
<dbReference type="InterPro" id="IPR005135">
    <property type="entry name" value="Endo/exonuclease/phosphatase"/>
</dbReference>
<proteinExistence type="predicted"/>
<evidence type="ECO:0000259" key="2">
    <source>
        <dbReference type="Pfam" id="PF03372"/>
    </source>
</evidence>
<sequence length="280" mass="31519">MTDWCVTINLGGPRQSAVAQEGMLAWTQEIMAGQCPPLMIFAQETFPEWLRVVRAAGYEVIEGVDRQWKVRSGLVVDKALSVRGLTEADLPHLFYHGNYVSAGLWKRPDGSEAVLASVHASPSYAEPERYGWPSDAGHPKSRHGGSDPRWPNHRLWDSDYLLMTLRHLGDTFDLPLLAAGDFNESLLDDPEGGTWGSEFFSNADSLGVSSWLHEEWRDDYRHERPTRTGLQLDHILVARGGEKLLRSDPAPETDVRWADPRRARRLSDHAAIWFALAEQP</sequence>
<protein>
    <submittedName>
        <fullName evidence="3">Endonuclease/exonuclease/phosphatase family protein</fullName>
    </submittedName>
</protein>
<dbReference type="SUPFAM" id="SSF56219">
    <property type="entry name" value="DNase I-like"/>
    <property type="match status" value="1"/>
</dbReference>